<dbReference type="SUPFAM" id="SSF55008">
    <property type="entry name" value="HMA, heavy metal-associated domain"/>
    <property type="match status" value="1"/>
</dbReference>
<dbReference type="Proteomes" id="UP000325295">
    <property type="component" value="Chromosome"/>
</dbReference>
<protein>
    <submittedName>
        <fullName evidence="3">Heavy-metal-associated domain-containing protein</fullName>
    </submittedName>
</protein>
<dbReference type="PROSITE" id="PS01047">
    <property type="entry name" value="HMA_1"/>
    <property type="match status" value="1"/>
</dbReference>
<dbReference type="CDD" id="cd00371">
    <property type="entry name" value="HMA"/>
    <property type="match status" value="1"/>
</dbReference>
<dbReference type="Gene3D" id="3.30.70.100">
    <property type="match status" value="1"/>
</dbReference>
<dbReference type="InterPro" id="IPR017969">
    <property type="entry name" value="Heavy-metal-associated_CS"/>
</dbReference>
<dbReference type="InterPro" id="IPR001802">
    <property type="entry name" value="MerP/CopZ"/>
</dbReference>
<dbReference type="Pfam" id="PF00403">
    <property type="entry name" value="HMA"/>
    <property type="match status" value="1"/>
</dbReference>
<dbReference type="AlphaFoldDB" id="A0A5P1X2G5"/>
<sequence length="80" mass="8712">MTKKAILQLEALTCPSCMQKIEHAVAHVDGVSSVKVMFNASKVKAEFDDSKTSAQDLAEVVTKLGYTVDKVKEKELAQEA</sequence>
<dbReference type="InterPro" id="IPR036163">
    <property type="entry name" value="HMA_dom_sf"/>
</dbReference>
<dbReference type="FunFam" id="3.30.70.100:FF:000001">
    <property type="entry name" value="ATPase copper transporting beta"/>
    <property type="match status" value="1"/>
</dbReference>
<evidence type="ECO:0000259" key="2">
    <source>
        <dbReference type="PROSITE" id="PS50846"/>
    </source>
</evidence>
<keyword evidence="4" id="KW-1185">Reference proteome</keyword>
<dbReference type="RefSeq" id="WP_137601648.1">
    <property type="nucleotide sequence ID" value="NZ_BJEB01000014.1"/>
</dbReference>
<organism evidence="3 4">
    <name type="scientific">Paucilactobacillus nenjiangensis</name>
    <dbReference type="NCBI Taxonomy" id="1296540"/>
    <lineage>
        <taxon>Bacteria</taxon>
        <taxon>Bacillati</taxon>
        <taxon>Bacillota</taxon>
        <taxon>Bacilli</taxon>
        <taxon>Lactobacillales</taxon>
        <taxon>Lactobacillaceae</taxon>
        <taxon>Paucilactobacillus</taxon>
    </lineage>
</organism>
<name>A0A5P1X2G5_9LACO</name>
<dbReference type="InterPro" id="IPR006121">
    <property type="entry name" value="HMA_dom"/>
</dbReference>
<gene>
    <name evidence="3" type="ORF">F0161_03755</name>
</gene>
<dbReference type="GO" id="GO:0046872">
    <property type="term" value="F:metal ion binding"/>
    <property type="evidence" value="ECO:0007669"/>
    <property type="project" value="UniProtKB-KW"/>
</dbReference>
<dbReference type="PRINTS" id="PR00946">
    <property type="entry name" value="HGSCAVENGER"/>
</dbReference>
<feature type="domain" description="HMA" evidence="2">
    <location>
        <begin position="3"/>
        <end position="69"/>
    </location>
</feature>
<dbReference type="OrthoDB" id="2721717at2"/>
<dbReference type="PROSITE" id="PS50846">
    <property type="entry name" value="HMA_2"/>
    <property type="match status" value="1"/>
</dbReference>
<keyword evidence="1" id="KW-0479">Metal-binding</keyword>
<dbReference type="EMBL" id="CP043939">
    <property type="protein sequence ID" value="QER67074.1"/>
    <property type="molecule type" value="Genomic_DNA"/>
</dbReference>
<reference evidence="3 4" key="1">
    <citation type="submission" date="2019-09" db="EMBL/GenBank/DDBJ databases">
        <title>Complete Genome Sequence of Lactobacillus nenjiangensis SH-Y15, isolated from sauerkraut.</title>
        <authorList>
            <person name="Yang H."/>
        </authorList>
    </citation>
    <scope>NUCLEOTIDE SEQUENCE [LARGE SCALE GENOMIC DNA]</scope>
    <source>
        <strain evidence="3 4">SH-Y15</strain>
    </source>
</reference>
<evidence type="ECO:0000313" key="3">
    <source>
        <dbReference type="EMBL" id="QER67074.1"/>
    </source>
</evidence>
<evidence type="ECO:0000256" key="1">
    <source>
        <dbReference type="ARBA" id="ARBA00022723"/>
    </source>
</evidence>
<dbReference type="KEGG" id="lnn:F0161_03755"/>
<proteinExistence type="predicted"/>
<evidence type="ECO:0000313" key="4">
    <source>
        <dbReference type="Proteomes" id="UP000325295"/>
    </source>
</evidence>
<accession>A0A5P1X2G5</accession>